<dbReference type="RefSeq" id="WP_238293730.1">
    <property type="nucleotide sequence ID" value="NZ_BPQS01000076.1"/>
</dbReference>
<accession>A0ABT8ANK2</accession>
<evidence type="ECO:0000256" key="1">
    <source>
        <dbReference type="SAM" id="MobiDB-lite"/>
    </source>
</evidence>
<name>A0ABT8ANK2_9HYPH</name>
<keyword evidence="3" id="KW-1185">Reference proteome</keyword>
<evidence type="ECO:0000313" key="2">
    <source>
        <dbReference type="EMBL" id="MDN3571136.1"/>
    </source>
</evidence>
<organism evidence="2 3">
    <name type="scientific">Methylobacterium longum</name>
    <dbReference type="NCBI Taxonomy" id="767694"/>
    <lineage>
        <taxon>Bacteria</taxon>
        <taxon>Pseudomonadati</taxon>
        <taxon>Pseudomonadota</taxon>
        <taxon>Alphaproteobacteria</taxon>
        <taxon>Hyphomicrobiales</taxon>
        <taxon>Methylobacteriaceae</taxon>
        <taxon>Methylobacterium</taxon>
    </lineage>
</organism>
<reference evidence="3" key="1">
    <citation type="journal article" date="2019" name="Int. J. Syst. Evol. Microbiol.">
        <title>The Global Catalogue of Microorganisms (GCM) 10K type strain sequencing project: providing services to taxonomists for standard genome sequencing and annotation.</title>
        <authorList>
            <consortium name="The Broad Institute Genomics Platform"/>
            <consortium name="The Broad Institute Genome Sequencing Center for Infectious Disease"/>
            <person name="Wu L."/>
            <person name="Ma J."/>
        </authorList>
    </citation>
    <scope>NUCLEOTIDE SEQUENCE [LARGE SCALE GENOMIC DNA]</scope>
    <source>
        <strain evidence="3">CECT 7806</strain>
    </source>
</reference>
<sequence length="562" mass="59353">MIRLIALSAILAVMMDMSSTQQSRYCGCYAAYRRRRHRPALRLGNPQNCDQGWCQHKRHDHVSERQHDRPRHPGRSGLPAARRYQYLEDHLMRADRLLVTAATLTIAVLPVRADQVLGPGRIIGSDPANGDILFGALKFGKRHDGKTTLQPDAMQISGPGSSGDILLGMKPVAPTLSQGFDLTPALGTKITISDGTDAAPRTGTDPTPSIFISRADKSTPGAGFQGRLLGLHYKRLDGGNGSVQAARFRTDDYSTTVGSQTVGLTGISNVFGKGQGWALYGEAWSHKPTATATTLELDASNNSGGDFTYNDASPLTVPHTKALIIAGKKGSVPTNGRNTMAMALVASPNAEFQTFAYIAPKTLLKYGFDFAASPPTGILFRNGASTDGLGTTPGGIGIDMGPNNKGYGTAPDQGAIHLRTHRLLAGKKVSEGGTGLTYLDFNTATNLWQTYAESGLGPRFGAASGYATIYAATNGLLLRDYAGTNQLNLSTAGVSFANAITAPAIKSPAAGNGVLTSAFIRTTDPTTKDIPVGQCADWNNITAATFKHVCNVGGTLRSVAME</sequence>
<dbReference type="EMBL" id="JAUFPT010000031">
    <property type="protein sequence ID" value="MDN3571136.1"/>
    <property type="molecule type" value="Genomic_DNA"/>
</dbReference>
<evidence type="ECO:0000313" key="3">
    <source>
        <dbReference type="Proteomes" id="UP001244297"/>
    </source>
</evidence>
<evidence type="ECO:0008006" key="4">
    <source>
        <dbReference type="Google" id="ProtNLM"/>
    </source>
</evidence>
<feature type="region of interest" description="Disordered" evidence="1">
    <location>
        <begin position="193"/>
        <end position="216"/>
    </location>
</feature>
<protein>
    <recommendedName>
        <fullName evidence="4">Porin</fullName>
    </recommendedName>
</protein>
<comment type="caution">
    <text evidence="2">The sequence shown here is derived from an EMBL/GenBank/DDBJ whole genome shotgun (WGS) entry which is preliminary data.</text>
</comment>
<dbReference type="Proteomes" id="UP001244297">
    <property type="component" value="Unassembled WGS sequence"/>
</dbReference>
<gene>
    <name evidence="2" type="ORF">QWZ18_10925</name>
</gene>
<proteinExistence type="predicted"/>